<sequence>MNSKEIIPNEAMEANSDPPQSCGTVEDLLAEYLNDFTIEGDTVIGYIDEFDVFKEIVEKMKNQGFAFSVRDSDIREKHRGKIKKNAQSVLGNGNDERAGQLPNLTVFFQLRAMPIKFFGMPFTIEKTTHYQCAYGCKYYKSKAGLNQMKHDDGTMEMKPVKKKKRVGSKKMGCLAKMTLKHITVYPQYELYVESDWRKKKMLIENLRKDLSDVRKTVERFHRFYLSVSVQSSHNHPPIIIIPKSKGQKRKTHKLLVKSNKVKKLLKQDGNVKNGDVMNDGGEWCCRELATSSLPTEQEKRKNQPGKILNLQDENFFHTLVKFPNSQTNGYEEVEFKPNRTEVELNPFDQNENTQTIEVYEYQPTIQDLQTLFKEKLKRLYTLCGTCSNGSLLLRLAIDLEQIELQLNSDFGYASV</sequence>
<evidence type="ECO:0000313" key="2">
    <source>
        <dbReference type="EMBL" id="KAL0273951.1"/>
    </source>
</evidence>
<comment type="caution">
    <text evidence="2">The sequence shown here is derived from an EMBL/GenBank/DDBJ whole genome shotgun (WGS) entry which is preliminary data.</text>
</comment>
<dbReference type="InterPro" id="IPR029309">
    <property type="entry name" value="CaRF"/>
</dbReference>
<dbReference type="EMBL" id="JARGDH010000003">
    <property type="protein sequence ID" value="KAL0273951.1"/>
    <property type="molecule type" value="Genomic_DNA"/>
</dbReference>
<dbReference type="Pfam" id="PF15299">
    <property type="entry name" value="ALS2CR8"/>
    <property type="match status" value="1"/>
</dbReference>
<dbReference type="AlphaFoldDB" id="A0AAW2HWG8"/>
<accession>A0AAW2HWG8</accession>
<name>A0AAW2HWG8_9NEOP</name>
<dbReference type="PANTHER" id="PTHR47456">
    <property type="entry name" value="PHD-TYPE DOMAIN-CONTAINING PROTEIN"/>
    <property type="match status" value="1"/>
</dbReference>
<gene>
    <name evidence="2" type="ORF">PYX00_006507</name>
</gene>
<evidence type="ECO:0000256" key="1">
    <source>
        <dbReference type="SAM" id="MobiDB-lite"/>
    </source>
</evidence>
<feature type="region of interest" description="Disordered" evidence="1">
    <location>
        <begin position="1"/>
        <end position="20"/>
    </location>
</feature>
<organism evidence="2">
    <name type="scientific">Menopon gallinae</name>
    <name type="common">poultry shaft louse</name>
    <dbReference type="NCBI Taxonomy" id="328185"/>
    <lineage>
        <taxon>Eukaryota</taxon>
        <taxon>Metazoa</taxon>
        <taxon>Ecdysozoa</taxon>
        <taxon>Arthropoda</taxon>
        <taxon>Hexapoda</taxon>
        <taxon>Insecta</taxon>
        <taxon>Pterygota</taxon>
        <taxon>Neoptera</taxon>
        <taxon>Paraneoptera</taxon>
        <taxon>Psocodea</taxon>
        <taxon>Troctomorpha</taxon>
        <taxon>Phthiraptera</taxon>
        <taxon>Amblycera</taxon>
        <taxon>Menoponidae</taxon>
        <taxon>Menopon</taxon>
    </lineage>
</organism>
<proteinExistence type="predicted"/>
<dbReference type="GO" id="GO:0003700">
    <property type="term" value="F:DNA-binding transcription factor activity"/>
    <property type="evidence" value="ECO:0007669"/>
    <property type="project" value="InterPro"/>
</dbReference>
<reference evidence="2" key="1">
    <citation type="journal article" date="2024" name="Gigascience">
        <title>Chromosome-level genome of the poultry shaft louse Menopon gallinae provides insight into the host-switching and adaptive evolution of parasitic lice.</title>
        <authorList>
            <person name="Xu Y."/>
            <person name="Ma L."/>
            <person name="Liu S."/>
            <person name="Liang Y."/>
            <person name="Liu Q."/>
            <person name="He Z."/>
            <person name="Tian L."/>
            <person name="Duan Y."/>
            <person name="Cai W."/>
            <person name="Li H."/>
            <person name="Song F."/>
        </authorList>
    </citation>
    <scope>NUCLEOTIDE SEQUENCE</scope>
    <source>
        <strain evidence="2">Cailab_2023a</strain>
    </source>
</reference>
<protein>
    <submittedName>
        <fullName evidence="2">Uncharacterized protein</fullName>
    </submittedName>
</protein>
<dbReference type="PANTHER" id="PTHR47456:SF1">
    <property type="entry name" value="PHD-TYPE DOMAIN-CONTAINING PROTEIN"/>
    <property type="match status" value="1"/>
</dbReference>